<feature type="domain" description="F-box" evidence="1">
    <location>
        <begin position="5"/>
        <end position="40"/>
    </location>
</feature>
<evidence type="ECO:0000259" key="1">
    <source>
        <dbReference type="Pfam" id="PF00646"/>
    </source>
</evidence>
<keyword evidence="3" id="KW-1185">Reference proteome</keyword>
<dbReference type="PANTHER" id="PTHR31264:SF7">
    <property type="entry name" value="F-BOX DOMAIN CONTAINING PROTEIN, EXPRESSED"/>
    <property type="match status" value="1"/>
</dbReference>
<evidence type="ECO:0000313" key="3">
    <source>
        <dbReference type="Proteomes" id="UP001341281"/>
    </source>
</evidence>
<dbReference type="SUPFAM" id="SSF81383">
    <property type="entry name" value="F-box domain"/>
    <property type="match status" value="1"/>
</dbReference>
<accession>A0AAQ3UFX7</accession>
<dbReference type="InterPro" id="IPR036047">
    <property type="entry name" value="F-box-like_dom_sf"/>
</dbReference>
<organism evidence="2 3">
    <name type="scientific">Paspalum notatum var. saurae</name>
    <dbReference type="NCBI Taxonomy" id="547442"/>
    <lineage>
        <taxon>Eukaryota</taxon>
        <taxon>Viridiplantae</taxon>
        <taxon>Streptophyta</taxon>
        <taxon>Embryophyta</taxon>
        <taxon>Tracheophyta</taxon>
        <taxon>Spermatophyta</taxon>
        <taxon>Magnoliopsida</taxon>
        <taxon>Liliopsida</taxon>
        <taxon>Poales</taxon>
        <taxon>Poaceae</taxon>
        <taxon>PACMAD clade</taxon>
        <taxon>Panicoideae</taxon>
        <taxon>Andropogonodae</taxon>
        <taxon>Paspaleae</taxon>
        <taxon>Paspalinae</taxon>
        <taxon>Paspalum</taxon>
    </lineage>
</organism>
<evidence type="ECO:0000313" key="2">
    <source>
        <dbReference type="EMBL" id="WVZ91216.1"/>
    </source>
</evidence>
<name>A0AAQ3UFX7_PASNO</name>
<reference evidence="2 3" key="1">
    <citation type="submission" date="2024-02" db="EMBL/GenBank/DDBJ databases">
        <title>High-quality chromosome-scale genome assembly of Pensacola bahiagrass (Paspalum notatum Flugge var. saurae).</title>
        <authorList>
            <person name="Vega J.M."/>
            <person name="Podio M."/>
            <person name="Orjuela J."/>
            <person name="Siena L.A."/>
            <person name="Pessino S.C."/>
            <person name="Combes M.C."/>
            <person name="Mariac C."/>
            <person name="Albertini E."/>
            <person name="Pupilli F."/>
            <person name="Ortiz J.P.A."/>
            <person name="Leblanc O."/>
        </authorList>
    </citation>
    <scope>NUCLEOTIDE SEQUENCE [LARGE SCALE GENOMIC DNA]</scope>
    <source>
        <strain evidence="2">R1</strain>
        <tissue evidence="2">Leaf</tissue>
    </source>
</reference>
<dbReference type="Pfam" id="PF00646">
    <property type="entry name" value="F-box"/>
    <property type="match status" value="1"/>
</dbReference>
<dbReference type="AlphaFoldDB" id="A0AAQ3UFX7"/>
<gene>
    <name evidence="2" type="ORF">U9M48_037419</name>
</gene>
<dbReference type="CDD" id="cd09917">
    <property type="entry name" value="F-box_SF"/>
    <property type="match status" value="1"/>
</dbReference>
<sequence>MASYSDLPVDLLEEILLRLDDVAGLIRASAVCASFHHVVSGGRRSTDRPSSDCSAITRTRTGLDCFYSAEPPSLSAPAARTLARAADFSFSFLSEPITDWVVSDVCDGRVLLSRCAFNAFVVGFVFDKFVIYDPLHSQHVQVPPIPTNPALMQYFEPFLLPVAAYGKKHDEGDGDDDPSSFQLLCIVVSVNMPGDVHATTTFCYSSKMAYVLWPLSTTTTHPIYRDIATWILSRRHYAHGCFYWQFGVHRAMPMLDMHEMKFSKMKFSVVDLPAGNECQHRIIGEIADQDWVGILILGDQHTLDLYSINKTCCKGRKSNDVVGGYDDWRHDNGIPLLLGYRYWSLYS</sequence>
<dbReference type="Proteomes" id="UP001341281">
    <property type="component" value="Chromosome 08"/>
</dbReference>
<dbReference type="EMBL" id="CP144752">
    <property type="protein sequence ID" value="WVZ91216.1"/>
    <property type="molecule type" value="Genomic_DNA"/>
</dbReference>
<protein>
    <recommendedName>
        <fullName evidence="1">F-box domain-containing protein</fullName>
    </recommendedName>
</protein>
<dbReference type="InterPro" id="IPR001810">
    <property type="entry name" value="F-box_dom"/>
</dbReference>
<dbReference type="PANTHER" id="PTHR31264">
    <property type="entry name" value="OS07G0554500 PROTEIN-RELATED"/>
    <property type="match status" value="1"/>
</dbReference>
<proteinExistence type="predicted"/>